<dbReference type="InterPro" id="IPR024459">
    <property type="entry name" value="Acb1-like_N"/>
</dbReference>
<reference evidence="2" key="1">
    <citation type="submission" date="2019-11" db="EMBL/GenBank/DDBJ databases">
        <authorList>
            <person name="Feng L."/>
        </authorList>
    </citation>
    <scope>NUCLEOTIDE SEQUENCE</scope>
    <source>
        <strain evidence="2">VrattiLFYP33</strain>
    </source>
</reference>
<dbReference type="NCBIfam" id="TIGR01555">
    <property type="entry name" value="phge_rel_HI1409"/>
    <property type="match status" value="1"/>
</dbReference>
<dbReference type="AlphaFoldDB" id="A0A6N3BYF6"/>
<dbReference type="InterPro" id="IPR006445">
    <property type="entry name" value="Phage-assoc_HI1409"/>
</dbReference>
<sequence length="479" mass="53857">MKKNKRKRAVDKVSKPAKQVAAVSDAFQNVAARTGYGMPNLLNATSYPLTRQSWDFNKLNAMYRSHWVVRNIISAIPDDMLKNGFDIVSDITPDQRDRVEGCMRRTGVIERIREGLYWGRLYGGAIGVIIIDGQEDKLEEPLDLDEVMPDSFKGLLIVDRWTGVNPESELITNINSPEFGLPKYYDITLSESRVENTMRIHYSRVVRFLGAKLPYMEMLAENYWGMSELEQVFDELNKRDNVSWNIACLTFMANIRVFKMEGMEQIFGLGGEKVVEELYRTIEGMNAIMNNNALQIIGSNDAYESHQFAFGGLGEIYDRFMMDVSGACGIPVTKLFGRSPAGMNATGESDMQNYYDLIEKEQETRLRPVLDKLLPIIFTSELGSVPNDLDFNFNPVRRANEAEKQDLGSQQTAAVTQAFTAGLISQKTALQELQQSSKRTSMWTNITDDDIAEADDDTTAVGETGMQGLFNAKPPAADK</sequence>
<dbReference type="RefSeq" id="WP_368393544.1">
    <property type="nucleotide sequence ID" value="NZ_CACRUX010000047.1"/>
</dbReference>
<organism evidence="2">
    <name type="scientific">Veillonella ratti</name>
    <dbReference type="NCBI Taxonomy" id="103892"/>
    <lineage>
        <taxon>Bacteria</taxon>
        <taxon>Bacillati</taxon>
        <taxon>Bacillota</taxon>
        <taxon>Negativicutes</taxon>
        <taxon>Veillonellales</taxon>
        <taxon>Veillonellaceae</taxon>
        <taxon>Veillonella</taxon>
    </lineage>
</organism>
<dbReference type="Pfam" id="PF06381">
    <property type="entry name" value="Phage_portal_3"/>
    <property type="match status" value="1"/>
</dbReference>
<evidence type="ECO:0000259" key="1">
    <source>
        <dbReference type="Pfam" id="PF06381"/>
    </source>
</evidence>
<gene>
    <name evidence="2" type="ORF">VRLFYP33_01198</name>
</gene>
<protein>
    <recommendedName>
        <fullName evidence="1">Anti-CBASS protein Acb1-like N-terminal domain-containing protein</fullName>
    </recommendedName>
</protein>
<feature type="domain" description="Anti-CBASS protein Acb1-like N-terminal" evidence="1">
    <location>
        <begin position="59"/>
        <end position="416"/>
    </location>
</feature>
<name>A0A6N3BYF6_9FIRM</name>
<accession>A0A6N3BYF6</accession>
<evidence type="ECO:0000313" key="2">
    <source>
        <dbReference type="EMBL" id="VYU08224.1"/>
    </source>
</evidence>
<proteinExistence type="predicted"/>
<dbReference type="EMBL" id="CACRUX010000047">
    <property type="protein sequence ID" value="VYU08224.1"/>
    <property type="molecule type" value="Genomic_DNA"/>
</dbReference>